<dbReference type="NCBIfam" id="TIGR01614">
    <property type="entry name" value="PME_inhib"/>
    <property type="match status" value="1"/>
</dbReference>
<proteinExistence type="inferred from homology"/>
<keyword evidence="7" id="KW-0812">Transmembrane</keyword>
<dbReference type="SUPFAM" id="SSF101148">
    <property type="entry name" value="Plant invertase/pectin methylesterase inhibitor"/>
    <property type="match status" value="1"/>
</dbReference>
<keyword evidence="4" id="KW-0732">Signal</keyword>
<evidence type="ECO:0000256" key="6">
    <source>
        <dbReference type="ARBA" id="ARBA00023180"/>
    </source>
</evidence>
<dbReference type="CDD" id="cd15798">
    <property type="entry name" value="PMEI-like_3"/>
    <property type="match status" value="1"/>
</dbReference>
<protein>
    <recommendedName>
        <fullName evidence="3">pectinesterase</fullName>
        <ecNumber evidence="3">3.1.1.11</ecNumber>
    </recommendedName>
</protein>
<keyword evidence="7" id="KW-1133">Transmembrane helix</keyword>
<evidence type="ECO:0000259" key="8">
    <source>
        <dbReference type="SMART" id="SM00856"/>
    </source>
</evidence>
<dbReference type="FunFam" id="1.20.140.40:FF:000010">
    <property type="entry name" value="Pectinesterase"/>
    <property type="match status" value="1"/>
</dbReference>
<dbReference type="InterPro" id="IPR051955">
    <property type="entry name" value="PME_Inhibitor"/>
</dbReference>
<evidence type="ECO:0000256" key="2">
    <source>
        <dbReference type="ARBA" id="ARBA00007786"/>
    </source>
</evidence>
<keyword evidence="10" id="KW-1185">Reference proteome</keyword>
<keyword evidence="5" id="KW-1015">Disulfide bond</keyword>
<comment type="caution">
    <text evidence="9">The sequence shown here is derived from an EMBL/GenBank/DDBJ whole genome shotgun (WGS) entry which is preliminary data.</text>
</comment>
<evidence type="ECO:0000313" key="9">
    <source>
        <dbReference type="EMBL" id="KAL3528359.1"/>
    </source>
</evidence>
<feature type="domain" description="Pectinesterase inhibitor" evidence="8">
    <location>
        <begin position="76"/>
        <end position="233"/>
    </location>
</feature>
<dbReference type="InterPro" id="IPR006501">
    <property type="entry name" value="Pectinesterase_inhib_dom"/>
</dbReference>
<keyword evidence="7" id="KW-0472">Membrane</keyword>
<sequence>MDSINFFKGYGKVNNPSENQQLQLQQISSQKALQRRRIILSASLAILLTIIVLALIGGLVHESATEPAEPEDELNDSGESLKTVCGVTQHLDSCINSISSLNDPPRSDPVHFFNLSLQVSLRELANLSSLPRTLISRSNDPKTESALKDCVNLFDDSLSQLKNSAELMKVGPGEKKMLLTEMKISDMQTWISAAMTDQETCLDGLDEMGSTVVDEVRVRVHKSNEYMSNSLAILNNLKDLVAKFGLKMP</sequence>
<dbReference type="AlphaFoldDB" id="A0ABD3A9E5"/>
<reference evidence="9 10" key="1">
    <citation type="submission" date="2024-11" db="EMBL/GenBank/DDBJ databases">
        <title>A near-complete genome assembly of Cinchona calisaya.</title>
        <authorList>
            <person name="Lian D.C."/>
            <person name="Zhao X.W."/>
            <person name="Wei L."/>
        </authorList>
    </citation>
    <scope>NUCLEOTIDE SEQUENCE [LARGE SCALE GENOMIC DNA]</scope>
    <source>
        <tissue evidence="9">Nenye</tissue>
    </source>
</reference>
<dbReference type="SMART" id="SM00856">
    <property type="entry name" value="PMEI"/>
    <property type="match status" value="1"/>
</dbReference>
<dbReference type="EC" id="3.1.1.11" evidence="3"/>
<evidence type="ECO:0000256" key="3">
    <source>
        <dbReference type="ARBA" id="ARBA00013229"/>
    </source>
</evidence>
<comment type="similarity">
    <text evidence="2">In the C-terminal section; belongs to the pectinesterase family.</text>
</comment>
<organism evidence="9 10">
    <name type="scientific">Cinchona calisaya</name>
    <dbReference type="NCBI Taxonomy" id="153742"/>
    <lineage>
        <taxon>Eukaryota</taxon>
        <taxon>Viridiplantae</taxon>
        <taxon>Streptophyta</taxon>
        <taxon>Embryophyta</taxon>
        <taxon>Tracheophyta</taxon>
        <taxon>Spermatophyta</taxon>
        <taxon>Magnoliopsida</taxon>
        <taxon>eudicotyledons</taxon>
        <taxon>Gunneridae</taxon>
        <taxon>Pentapetalae</taxon>
        <taxon>asterids</taxon>
        <taxon>lamiids</taxon>
        <taxon>Gentianales</taxon>
        <taxon>Rubiaceae</taxon>
        <taxon>Cinchonoideae</taxon>
        <taxon>Cinchoneae</taxon>
        <taxon>Cinchona</taxon>
    </lineage>
</organism>
<accession>A0ABD3A9E5</accession>
<dbReference type="InterPro" id="IPR035513">
    <property type="entry name" value="Invertase/methylesterase_inhib"/>
</dbReference>
<dbReference type="EMBL" id="JBJUIK010000004">
    <property type="protein sequence ID" value="KAL3528359.1"/>
    <property type="molecule type" value="Genomic_DNA"/>
</dbReference>
<evidence type="ECO:0000256" key="4">
    <source>
        <dbReference type="ARBA" id="ARBA00022729"/>
    </source>
</evidence>
<evidence type="ECO:0000256" key="7">
    <source>
        <dbReference type="SAM" id="Phobius"/>
    </source>
</evidence>
<name>A0ABD3A9E5_9GENT</name>
<dbReference type="Pfam" id="PF04043">
    <property type="entry name" value="PMEI"/>
    <property type="match status" value="1"/>
</dbReference>
<gene>
    <name evidence="9" type="ORF">ACH5RR_007681</name>
</gene>
<keyword evidence="6" id="KW-0325">Glycoprotein</keyword>
<evidence type="ECO:0000256" key="5">
    <source>
        <dbReference type="ARBA" id="ARBA00023157"/>
    </source>
</evidence>
<dbReference type="GO" id="GO:0030599">
    <property type="term" value="F:pectinesterase activity"/>
    <property type="evidence" value="ECO:0007669"/>
    <property type="project" value="UniProtKB-EC"/>
</dbReference>
<dbReference type="PANTHER" id="PTHR31080:SF303">
    <property type="entry name" value="PECTINESTERASE 1-LIKE"/>
    <property type="match status" value="1"/>
</dbReference>
<evidence type="ECO:0000313" key="10">
    <source>
        <dbReference type="Proteomes" id="UP001630127"/>
    </source>
</evidence>
<evidence type="ECO:0000256" key="1">
    <source>
        <dbReference type="ARBA" id="ARBA00006027"/>
    </source>
</evidence>
<feature type="transmembrane region" description="Helical" evidence="7">
    <location>
        <begin position="38"/>
        <end position="60"/>
    </location>
</feature>
<dbReference type="Gene3D" id="1.20.140.40">
    <property type="entry name" value="Invertase/pectin methylesterase inhibitor family protein"/>
    <property type="match status" value="1"/>
</dbReference>
<comment type="similarity">
    <text evidence="1">In the N-terminal section; belongs to the PMEI family.</text>
</comment>
<dbReference type="Proteomes" id="UP001630127">
    <property type="component" value="Unassembled WGS sequence"/>
</dbReference>
<dbReference type="PANTHER" id="PTHR31080">
    <property type="entry name" value="PECTINESTERASE INHIBITOR-LIKE"/>
    <property type="match status" value="1"/>
</dbReference>